<dbReference type="Proteomes" id="UP000427906">
    <property type="component" value="Chromosome"/>
</dbReference>
<evidence type="ECO:0000313" key="1">
    <source>
        <dbReference type="EMBL" id="BBO66670.1"/>
    </source>
</evidence>
<gene>
    <name evidence="1" type="ORF">DSCA_06000</name>
</gene>
<name>A0A5K7YF66_9BACT</name>
<dbReference type="KEGG" id="dalk:DSCA_06000"/>
<sequence>MTGMPEGAKRFLVILDDLNLKGFDHGSRYADNDNSGIITRGAVKGSYNGPVPPFSDMKPL</sequence>
<protein>
    <submittedName>
        <fullName evidence="1">Uncharacterized protein</fullName>
    </submittedName>
</protein>
<accession>A0A5K7YF66</accession>
<keyword evidence="2" id="KW-1185">Reference proteome</keyword>
<dbReference type="EMBL" id="AP021874">
    <property type="protein sequence ID" value="BBO66670.1"/>
    <property type="molecule type" value="Genomic_DNA"/>
</dbReference>
<organism evidence="1 2">
    <name type="scientific">Desulfosarcina alkanivorans</name>
    <dbReference type="NCBI Taxonomy" id="571177"/>
    <lineage>
        <taxon>Bacteria</taxon>
        <taxon>Pseudomonadati</taxon>
        <taxon>Thermodesulfobacteriota</taxon>
        <taxon>Desulfobacteria</taxon>
        <taxon>Desulfobacterales</taxon>
        <taxon>Desulfosarcinaceae</taxon>
        <taxon>Desulfosarcina</taxon>
    </lineage>
</organism>
<proteinExistence type="predicted"/>
<reference evidence="1 2" key="1">
    <citation type="submission" date="2019-11" db="EMBL/GenBank/DDBJ databases">
        <title>Comparative genomics of hydrocarbon-degrading Desulfosarcina strains.</title>
        <authorList>
            <person name="Watanabe M."/>
            <person name="Kojima H."/>
            <person name="Fukui M."/>
        </authorList>
    </citation>
    <scope>NUCLEOTIDE SEQUENCE [LARGE SCALE GENOMIC DNA]</scope>
    <source>
        <strain evidence="1 2">PL12</strain>
    </source>
</reference>
<dbReference type="RefSeq" id="WP_155315009.1">
    <property type="nucleotide sequence ID" value="NZ_AP021874.1"/>
</dbReference>
<dbReference type="AlphaFoldDB" id="A0A5K7YF66"/>
<evidence type="ECO:0000313" key="2">
    <source>
        <dbReference type="Proteomes" id="UP000427906"/>
    </source>
</evidence>